<feature type="domain" description="Carbohydrate kinase PfkB" evidence="11">
    <location>
        <begin position="147"/>
        <end position="400"/>
    </location>
</feature>
<comment type="function">
    <text evidence="8">May play an important role in maintaining the flux of carbon towards starch formation.</text>
</comment>
<protein>
    <recommendedName>
        <fullName evidence="9">fructokinase</fullName>
        <ecNumber evidence="9">2.7.1.4</ecNumber>
    </recommendedName>
</protein>
<dbReference type="PANTHER" id="PTHR43085">
    <property type="entry name" value="HEXOKINASE FAMILY MEMBER"/>
    <property type="match status" value="1"/>
</dbReference>
<evidence type="ECO:0000256" key="8">
    <source>
        <dbReference type="ARBA" id="ARBA00037195"/>
    </source>
</evidence>
<dbReference type="PANTHER" id="PTHR43085:SF1">
    <property type="entry name" value="PSEUDOURIDINE KINASE-RELATED"/>
    <property type="match status" value="1"/>
</dbReference>
<sequence length="413" mass="44804">MAALHSTAFCLGGVALSSRQELCFRRGNVKASTFSCPPLVSIPRLSFQSKAFGGDGSPETKDSSLVVCFGEMLIDFVPTISGLSLSDAPAFKKAPGGAPANVAVGIARLGGSSAFIGKEFPEFIRHNKFIWHPLSTNIRPRHSCYLKVGEDEFGYMLAEILKENNVNNEGMRFDPGARTALAFVTLRSDGEREFMFYRNPSADMLLQEAELDVDLIRKAKIFHYGSISLITEPCKSAHIAAAKVAKDAGVVLSYDPNLRLPLWPSAESAREGILSIWDTADIIKISEEEISFLTKGEDPYDDAVVQKLFHPNLKLLLVTEGPEGCRYYTKEFSGRVKGLKVDAVDTTGAGDAFVAGILSQLAKDLSLLQNEDRLREALKFANACGALTVKERGAIPALPTREAVNSAIIQLVG</sequence>
<dbReference type="Proteomes" id="UP001164929">
    <property type="component" value="Chromosome 4"/>
</dbReference>
<dbReference type="PROSITE" id="PS00584">
    <property type="entry name" value="PFKB_KINASES_2"/>
    <property type="match status" value="1"/>
</dbReference>
<dbReference type="GO" id="GO:0008865">
    <property type="term" value="F:fructokinase activity"/>
    <property type="evidence" value="ECO:0007669"/>
    <property type="project" value="UniProtKB-EC"/>
</dbReference>
<dbReference type="CDD" id="cd01167">
    <property type="entry name" value="bac_FRK"/>
    <property type="match status" value="1"/>
</dbReference>
<keyword evidence="5" id="KW-0418">Kinase</keyword>
<dbReference type="InterPro" id="IPR011611">
    <property type="entry name" value="PfkB_dom"/>
</dbReference>
<dbReference type="InterPro" id="IPR050306">
    <property type="entry name" value="PfkB_Carbo_kinase"/>
</dbReference>
<evidence type="ECO:0000256" key="2">
    <source>
        <dbReference type="ARBA" id="ARBA00010688"/>
    </source>
</evidence>
<comment type="catalytic activity">
    <reaction evidence="10">
        <text>D-fructose + ATP = D-fructose 6-phosphate + ADP + H(+)</text>
        <dbReference type="Rhea" id="RHEA:16125"/>
        <dbReference type="ChEBI" id="CHEBI:15378"/>
        <dbReference type="ChEBI" id="CHEBI:30616"/>
        <dbReference type="ChEBI" id="CHEBI:37721"/>
        <dbReference type="ChEBI" id="CHEBI:61527"/>
        <dbReference type="ChEBI" id="CHEBI:456216"/>
        <dbReference type="EC" id="2.7.1.4"/>
    </reaction>
</comment>
<dbReference type="EMBL" id="JAQIZT010000004">
    <property type="protein sequence ID" value="KAJ7000424.1"/>
    <property type="molecule type" value="Genomic_DNA"/>
</dbReference>
<dbReference type="InterPro" id="IPR002173">
    <property type="entry name" value="Carboh/pur_kinase_PfkB_CS"/>
</dbReference>
<comment type="caution">
    <text evidence="12">The sequence shown here is derived from an EMBL/GenBank/DDBJ whole genome shotgun (WGS) entry which is preliminary data.</text>
</comment>
<dbReference type="GO" id="GO:0006000">
    <property type="term" value="P:fructose metabolic process"/>
    <property type="evidence" value="ECO:0007669"/>
    <property type="project" value="TreeGrafter"/>
</dbReference>
<dbReference type="Pfam" id="PF00294">
    <property type="entry name" value="PfkB"/>
    <property type="match status" value="2"/>
</dbReference>
<evidence type="ECO:0000256" key="5">
    <source>
        <dbReference type="ARBA" id="ARBA00022777"/>
    </source>
</evidence>
<dbReference type="EC" id="2.7.1.4" evidence="9"/>
<dbReference type="AlphaFoldDB" id="A0AAD6R148"/>
<evidence type="ECO:0000259" key="11">
    <source>
        <dbReference type="Pfam" id="PF00294"/>
    </source>
</evidence>
<dbReference type="SUPFAM" id="SSF53613">
    <property type="entry name" value="Ribokinase-like"/>
    <property type="match status" value="2"/>
</dbReference>
<keyword evidence="3" id="KW-0808">Transferase</keyword>
<evidence type="ECO:0000313" key="12">
    <source>
        <dbReference type="EMBL" id="KAJ7000424.1"/>
    </source>
</evidence>
<keyword evidence="4" id="KW-0547">Nucleotide-binding</keyword>
<evidence type="ECO:0000256" key="7">
    <source>
        <dbReference type="ARBA" id="ARBA00023277"/>
    </source>
</evidence>
<dbReference type="Gene3D" id="3.40.1190.20">
    <property type="match status" value="1"/>
</dbReference>
<evidence type="ECO:0000256" key="6">
    <source>
        <dbReference type="ARBA" id="ARBA00022840"/>
    </source>
</evidence>
<accession>A0AAD6R148</accession>
<dbReference type="GO" id="GO:0005524">
    <property type="term" value="F:ATP binding"/>
    <property type="evidence" value="ECO:0007669"/>
    <property type="project" value="UniProtKB-KW"/>
</dbReference>
<gene>
    <name evidence="12" type="ORF">NC653_011036</name>
</gene>
<evidence type="ECO:0000256" key="4">
    <source>
        <dbReference type="ARBA" id="ARBA00022741"/>
    </source>
</evidence>
<dbReference type="GO" id="GO:0005829">
    <property type="term" value="C:cytosol"/>
    <property type="evidence" value="ECO:0007669"/>
    <property type="project" value="TreeGrafter"/>
</dbReference>
<reference evidence="12 13" key="1">
    <citation type="journal article" date="2023" name="Mol. Ecol. Resour.">
        <title>Chromosome-level genome assembly of a triploid poplar Populus alba 'Berolinensis'.</title>
        <authorList>
            <person name="Chen S."/>
            <person name="Yu Y."/>
            <person name="Wang X."/>
            <person name="Wang S."/>
            <person name="Zhang T."/>
            <person name="Zhou Y."/>
            <person name="He R."/>
            <person name="Meng N."/>
            <person name="Wang Y."/>
            <person name="Liu W."/>
            <person name="Liu Z."/>
            <person name="Liu J."/>
            <person name="Guo Q."/>
            <person name="Huang H."/>
            <person name="Sederoff R.R."/>
            <person name="Wang G."/>
            <person name="Qu G."/>
            <person name="Chen S."/>
        </authorList>
    </citation>
    <scope>NUCLEOTIDE SEQUENCE [LARGE SCALE GENOMIC DNA]</scope>
    <source>
        <strain evidence="12">SC-2020</strain>
    </source>
</reference>
<comment type="pathway">
    <text evidence="1">Glycan biosynthesis; starch biosynthesis.</text>
</comment>
<evidence type="ECO:0000256" key="10">
    <source>
        <dbReference type="ARBA" id="ARBA00048451"/>
    </source>
</evidence>
<evidence type="ECO:0000256" key="9">
    <source>
        <dbReference type="ARBA" id="ARBA00038887"/>
    </source>
</evidence>
<keyword evidence="6" id="KW-0067">ATP-binding</keyword>
<evidence type="ECO:0000313" key="13">
    <source>
        <dbReference type="Proteomes" id="UP001164929"/>
    </source>
</evidence>
<feature type="domain" description="Carbohydrate kinase PfkB" evidence="11">
    <location>
        <begin position="65"/>
        <end position="118"/>
    </location>
</feature>
<keyword evidence="13" id="KW-1185">Reference proteome</keyword>
<dbReference type="GO" id="GO:0009570">
    <property type="term" value="C:chloroplast stroma"/>
    <property type="evidence" value="ECO:0007669"/>
    <property type="project" value="TreeGrafter"/>
</dbReference>
<keyword evidence="7" id="KW-0119">Carbohydrate metabolism</keyword>
<organism evidence="12 13">
    <name type="scientific">Populus alba x Populus x berolinensis</name>
    <dbReference type="NCBI Taxonomy" id="444605"/>
    <lineage>
        <taxon>Eukaryota</taxon>
        <taxon>Viridiplantae</taxon>
        <taxon>Streptophyta</taxon>
        <taxon>Embryophyta</taxon>
        <taxon>Tracheophyta</taxon>
        <taxon>Spermatophyta</taxon>
        <taxon>Magnoliopsida</taxon>
        <taxon>eudicotyledons</taxon>
        <taxon>Gunneridae</taxon>
        <taxon>Pentapetalae</taxon>
        <taxon>rosids</taxon>
        <taxon>fabids</taxon>
        <taxon>Malpighiales</taxon>
        <taxon>Salicaceae</taxon>
        <taxon>Saliceae</taxon>
        <taxon>Populus</taxon>
    </lineage>
</organism>
<dbReference type="Gene3D" id="3.40.1190.30">
    <property type="match status" value="1"/>
</dbReference>
<name>A0AAD6R148_9ROSI</name>
<evidence type="ECO:0000256" key="1">
    <source>
        <dbReference type="ARBA" id="ARBA00004727"/>
    </source>
</evidence>
<proteinExistence type="inferred from homology"/>
<comment type="similarity">
    <text evidence="2">Belongs to the carbohydrate kinase PfkB family.</text>
</comment>
<dbReference type="FunFam" id="3.40.1190.20:FF:000005">
    <property type="entry name" value="Probable fructokinase-2"/>
    <property type="match status" value="1"/>
</dbReference>
<dbReference type="InterPro" id="IPR029056">
    <property type="entry name" value="Ribokinase-like"/>
</dbReference>
<evidence type="ECO:0000256" key="3">
    <source>
        <dbReference type="ARBA" id="ARBA00022679"/>
    </source>
</evidence>